<accession>A0A7S3V5C9</accession>
<keyword evidence="2" id="KW-0813">Transport</keyword>
<evidence type="ECO:0000256" key="2">
    <source>
        <dbReference type="ARBA" id="ARBA00022448"/>
    </source>
</evidence>
<keyword evidence="7 8" id="KW-0472">Membrane</keyword>
<feature type="transmembrane region" description="Helical" evidence="8">
    <location>
        <begin position="339"/>
        <end position="372"/>
    </location>
</feature>
<dbReference type="Pfam" id="PF25539">
    <property type="entry name" value="Bestrophin_2"/>
    <property type="match status" value="1"/>
</dbReference>
<keyword evidence="6" id="KW-0406">Ion transport</keyword>
<evidence type="ECO:0000256" key="5">
    <source>
        <dbReference type="ARBA" id="ARBA00022989"/>
    </source>
</evidence>
<evidence type="ECO:0000256" key="3">
    <source>
        <dbReference type="ARBA" id="ARBA00022475"/>
    </source>
</evidence>
<name>A0A7S3V5C9_9STRA</name>
<feature type="signal peptide" evidence="9">
    <location>
        <begin position="1"/>
        <end position="41"/>
    </location>
</feature>
<evidence type="ECO:0000256" key="4">
    <source>
        <dbReference type="ARBA" id="ARBA00022692"/>
    </source>
</evidence>
<comment type="subcellular location">
    <subcellularLocation>
        <location evidence="1">Cell membrane</location>
        <topology evidence="1">Multi-pass membrane protein</topology>
    </subcellularLocation>
</comment>
<dbReference type="InterPro" id="IPR044669">
    <property type="entry name" value="YneE/VCCN1/2-like"/>
</dbReference>
<evidence type="ECO:0000313" key="10">
    <source>
        <dbReference type="EMBL" id="CAE0457642.1"/>
    </source>
</evidence>
<dbReference type="PANTHER" id="PTHR33281:SF19">
    <property type="entry name" value="VOLTAGE-DEPENDENT ANION CHANNEL-FORMING PROTEIN YNEE"/>
    <property type="match status" value="1"/>
</dbReference>
<dbReference type="AlphaFoldDB" id="A0A7S3V5C9"/>
<feature type="chain" id="PRO_5031352966" description="Bestrophin homolog" evidence="9">
    <location>
        <begin position="42"/>
        <end position="416"/>
    </location>
</feature>
<dbReference type="GO" id="GO:0005886">
    <property type="term" value="C:plasma membrane"/>
    <property type="evidence" value="ECO:0007669"/>
    <property type="project" value="UniProtKB-SubCell"/>
</dbReference>
<dbReference type="EMBL" id="HBIO01003603">
    <property type="protein sequence ID" value="CAE0457642.1"/>
    <property type="molecule type" value="Transcribed_RNA"/>
</dbReference>
<evidence type="ECO:0000256" key="6">
    <source>
        <dbReference type="ARBA" id="ARBA00023065"/>
    </source>
</evidence>
<keyword evidence="5 8" id="KW-1133">Transmembrane helix</keyword>
<sequence length="416" mass="46506">MISKVMSMTWAQAHLPARPAPMRSLFLLFLLSGASLVQVESSVIPSPAVSSQIQQAVFAFKQDLERVKNLPVTSLTAPCEIVCTDSTYTKSWTFNDWECHQSTSLKRYARHFRTWVFSSTAKNIVPTICVVGIWTAIVSKLSERSPKFQVGTTKMTVALTFVQAPILLLLTLRTNRALDRLLEARRAWGALTKTTRALTGMVCAYIIPYEPKAGVLMARYIALCGWSLKTMLRRQDDDTEMVGTLFEYMTDEKEWLLNCDAARPTAIVVRLRHLLSVLGKDTQIDDSSGENTARAVLPPIALLRMEEILYEIEQCIGISYRILRSPIPPTYTRHTSRTLVFYMCLLPVALAGMNIPLVPAIITACFASYVLVGIDEIGLEIENPFSLLPMQSIAKTIQTEVENQVDLLATLPPFPK</sequence>
<evidence type="ECO:0000256" key="9">
    <source>
        <dbReference type="SAM" id="SignalP"/>
    </source>
</evidence>
<evidence type="ECO:0000256" key="7">
    <source>
        <dbReference type="ARBA" id="ARBA00023136"/>
    </source>
</evidence>
<gene>
    <name evidence="10" type="ORF">CDEB00056_LOCUS2483</name>
</gene>
<evidence type="ECO:0000256" key="8">
    <source>
        <dbReference type="SAM" id="Phobius"/>
    </source>
</evidence>
<keyword evidence="9" id="KW-0732">Signal</keyword>
<organism evidence="10">
    <name type="scientific">Chaetoceros debilis</name>
    <dbReference type="NCBI Taxonomy" id="122233"/>
    <lineage>
        <taxon>Eukaryota</taxon>
        <taxon>Sar</taxon>
        <taxon>Stramenopiles</taxon>
        <taxon>Ochrophyta</taxon>
        <taxon>Bacillariophyta</taxon>
        <taxon>Coscinodiscophyceae</taxon>
        <taxon>Chaetocerotophycidae</taxon>
        <taxon>Chaetocerotales</taxon>
        <taxon>Chaetocerotaceae</taxon>
        <taxon>Chaetoceros</taxon>
    </lineage>
</organism>
<keyword evidence="4 8" id="KW-0812">Transmembrane</keyword>
<protein>
    <recommendedName>
        <fullName evidence="11">Bestrophin homolog</fullName>
    </recommendedName>
</protein>
<evidence type="ECO:0000256" key="1">
    <source>
        <dbReference type="ARBA" id="ARBA00004651"/>
    </source>
</evidence>
<dbReference type="GO" id="GO:0005254">
    <property type="term" value="F:chloride channel activity"/>
    <property type="evidence" value="ECO:0007669"/>
    <property type="project" value="InterPro"/>
</dbReference>
<dbReference type="PANTHER" id="PTHR33281">
    <property type="entry name" value="UPF0187 PROTEIN YNEE"/>
    <property type="match status" value="1"/>
</dbReference>
<proteinExistence type="predicted"/>
<evidence type="ECO:0008006" key="11">
    <source>
        <dbReference type="Google" id="ProtNLM"/>
    </source>
</evidence>
<reference evidence="10" key="1">
    <citation type="submission" date="2021-01" db="EMBL/GenBank/DDBJ databases">
        <authorList>
            <person name="Corre E."/>
            <person name="Pelletier E."/>
            <person name="Niang G."/>
            <person name="Scheremetjew M."/>
            <person name="Finn R."/>
            <person name="Kale V."/>
            <person name="Holt S."/>
            <person name="Cochrane G."/>
            <person name="Meng A."/>
            <person name="Brown T."/>
            <person name="Cohen L."/>
        </authorList>
    </citation>
    <scope>NUCLEOTIDE SEQUENCE</scope>
    <source>
        <strain evidence="10">MM31A-1</strain>
    </source>
</reference>
<keyword evidence="3" id="KW-1003">Cell membrane</keyword>